<dbReference type="InterPro" id="IPR048324">
    <property type="entry name" value="ZSWIM1-3_RNaseH-like"/>
</dbReference>
<dbReference type="PANTHER" id="PTHR31569">
    <property type="entry name" value="SWIM-TYPE DOMAIN-CONTAINING PROTEIN"/>
    <property type="match status" value="1"/>
</dbReference>
<dbReference type="PANTHER" id="PTHR31569:SF4">
    <property type="entry name" value="SWIM-TYPE DOMAIN-CONTAINING PROTEIN"/>
    <property type="match status" value="1"/>
</dbReference>
<gene>
    <name evidence="2" type="ORF">CLF_100776</name>
</gene>
<dbReference type="Pfam" id="PF21056">
    <property type="entry name" value="ZSWIM1-3_RNaseH-like"/>
    <property type="match status" value="1"/>
</dbReference>
<protein>
    <recommendedName>
        <fullName evidence="1">ZSWIM1/3 RNaseH-like domain-containing protein</fullName>
    </recommendedName>
</protein>
<organism evidence="2 3">
    <name type="scientific">Clonorchis sinensis</name>
    <name type="common">Chinese liver fluke</name>
    <dbReference type="NCBI Taxonomy" id="79923"/>
    <lineage>
        <taxon>Eukaryota</taxon>
        <taxon>Metazoa</taxon>
        <taxon>Spiralia</taxon>
        <taxon>Lophotrochozoa</taxon>
        <taxon>Platyhelminthes</taxon>
        <taxon>Trematoda</taxon>
        <taxon>Digenea</taxon>
        <taxon>Opisthorchiida</taxon>
        <taxon>Opisthorchiata</taxon>
        <taxon>Opisthorchiidae</taxon>
        <taxon>Clonorchis</taxon>
    </lineage>
</organism>
<feature type="domain" description="ZSWIM1/3 RNaseH-like" evidence="1">
    <location>
        <begin position="192"/>
        <end position="295"/>
    </location>
</feature>
<evidence type="ECO:0000259" key="1">
    <source>
        <dbReference type="Pfam" id="PF21056"/>
    </source>
</evidence>
<accession>G7Y479</accession>
<evidence type="ECO:0000313" key="2">
    <source>
        <dbReference type="EMBL" id="GAA47765.1"/>
    </source>
</evidence>
<evidence type="ECO:0000313" key="3">
    <source>
        <dbReference type="Proteomes" id="UP000008909"/>
    </source>
</evidence>
<proteinExistence type="predicted"/>
<reference key="2">
    <citation type="submission" date="2011-10" db="EMBL/GenBank/DDBJ databases">
        <title>The genome and transcriptome sequence of Clonorchis sinensis provide insights into the carcinogenic liver fluke.</title>
        <authorList>
            <person name="Wang X."/>
            <person name="Huang Y."/>
            <person name="Chen W."/>
            <person name="Liu H."/>
            <person name="Guo L."/>
            <person name="Chen Y."/>
            <person name="Luo F."/>
            <person name="Zhou W."/>
            <person name="Sun J."/>
            <person name="Mao Q."/>
            <person name="Liang P."/>
            <person name="Zhou C."/>
            <person name="Tian Y."/>
            <person name="Men J."/>
            <person name="Lv X."/>
            <person name="Huang L."/>
            <person name="Zhou J."/>
            <person name="Hu Y."/>
            <person name="Li R."/>
            <person name="Zhang F."/>
            <person name="Lei H."/>
            <person name="Li X."/>
            <person name="Hu X."/>
            <person name="Liang C."/>
            <person name="Xu J."/>
            <person name="Wu Z."/>
            <person name="Yu X."/>
        </authorList>
    </citation>
    <scope>NUCLEOTIDE SEQUENCE</scope>
    <source>
        <strain>Henan</strain>
    </source>
</reference>
<reference evidence="2" key="1">
    <citation type="journal article" date="2011" name="Genome Biol.">
        <title>The draft genome of the carcinogenic human liver fluke Clonorchis sinensis.</title>
        <authorList>
            <person name="Wang X."/>
            <person name="Chen W."/>
            <person name="Huang Y."/>
            <person name="Sun J."/>
            <person name="Men J."/>
            <person name="Liu H."/>
            <person name="Luo F."/>
            <person name="Guo L."/>
            <person name="Lv X."/>
            <person name="Deng C."/>
            <person name="Zhou C."/>
            <person name="Fan Y."/>
            <person name="Li X."/>
            <person name="Huang L."/>
            <person name="Hu Y."/>
            <person name="Liang C."/>
            <person name="Hu X."/>
            <person name="Xu J."/>
            <person name="Yu X."/>
        </authorList>
    </citation>
    <scope>NUCLEOTIDE SEQUENCE [LARGE SCALE GENOMIC DNA]</scope>
    <source>
        <strain evidence="2">Henan</strain>
    </source>
</reference>
<dbReference type="EMBL" id="DF142853">
    <property type="protein sequence ID" value="GAA47765.1"/>
    <property type="molecule type" value="Genomic_DNA"/>
</dbReference>
<keyword evidence="3" id="KW-1185">Reference proteome</keyword>
<dbReference type="AlphaFoldDB" id="G7Y479"/>
<sequence length="393" mass="45022">MITHLIPEMFTYGAVDEPKYDVALTVFQIIKRDPSIADSLNGLICHATIRTNTTSNVHKFVCLSLDYISLNSPGFSDLIPLPRNNKPRTSAIPGFDALFAVIPSTLSCSCTELATDSSSASRWWYRDCHTKLDGLFVVHHTHNIYRMQQTASKANEKSRNPKKILDFIVADDMPSVLANLRETGRVLVWQSEEGHYSHIGFPRRQQIASFRRFPDVVNVDVTHTTNRFGYKLCTFLITDGMGIGRPVRYAFVESEQLAPVGKLFGLFKEMMGEHHPVRIFGMDKLAAQMRAARVVFGCDVMPCCFHIRKAVRKHACIIYYSCIFGHRHTLQTADTYSTTWLARTTPYSNFLYTVLQTHRFRQDLQLLRRTDQRSVSYLTARWLYITRKWAVHA</sequence>
<dbReference type="Proteomes" id="UP000008909">
    <property type="component" value="Unassembled WGS sequence"/>
</dbReference>
<name>G7Y479_CLOSI</name>
<dbReference type="InterPro" id="IPR052579">
    <property type="entry name" value="Zinc_finger_SWIM"/>
</dbReference>